<reference evidence="2" key="1">
    <citation type="submission" date="2017-09" db="EMBL/GenBank/DDBJ databases">
        <title>Polyketide synthases of a Diaporthe helianthi virulent isolate.</title>
        <authorList>
            <person name="Baroncelli R."/>
        </authorList>
    </citation>
    <scope>NUCLEOTIDE SEQUENCE [LARGE SCALE GENOMIC DNA]</scope>
    <source>
        <strain evidence="2">7/96</strain>
    </source>
</reference>
<keyword evidence="3" id="KW-1185">Reference proteome</keyword>
<dbReference type="Proteomes" id="UP000094444">
    <property type="component" value="Unassembled WGS sequence"/>
</dbReference>
<dbReference type="EMBL" id="MAVT02001595">
    <property type="protein sequence ID" value="POS70530.1"/>
    <property type="molecule type" value="Genomic_DNA"/>
</dbReference>
<gene>
    <name evidence="2" type="ORF">DHEL01_v211076</name>
</gene>
<evidence type="ECO:0000313" key="3">
    <source>
        <dbReference type="Proteomes" id="UP000094444"/>
    </source>
</evidence>
<dbReference type="InParanoid" id="A0A2P5HJU5"/>
<comment type="caution">
    <text evidence="2">The sequence shown here is derived from an EMBL/GenBank/DDBJ whole genome shotgun (WGS) entry which is preliminary data.</text>
</comment>
<accession>A0A2P5HJU5</accession>
<evidence type="ECO:0000313" key="2">
    <source>
        <dbReference type="EMBL" id="POS70530.1"/>
    </source>
</evidence>
<dbReference type="AlphaFoldDB" id="A0A2P5HJU5"/>
<evidence type="ECO:0000256" key="1">
    <source>
        <dbReference type="SAM" id="MobiDB-lite"/>
    </source>
</evidence>
<sequence>MGAAALVTTPVEDGEAELLEGVETELVLFAGTPEELGSVVGDEVVVEEYVEESVGSDVVLVALDGILSKQEQPDPRTTKTVYPLFAQSSEHPPRELNVDLCSSRAPKA</sequence>
<proteinExistence type="predicted"/>
<organism evidence="2 3">
    <name type="scientific">Diaporthe helianthi</name>
    <dbReference type="NCBI Taxonomy" id="158607"/>
    <lineage>
        <taxon>Eukaryota</taxon>
        <taxon>Fungi</taxon>
        <taxon>Dikarya</taxon>
        <taxon>Ascomycota</taxon>
        <taxon>Pezizomycotina</taxon>
        <taxon>Sordariomycetes</taxon>
        <taxon>Sordariomycetidae</taxon>
        <taxon>Diaporthales</taxon>
        <taxon>Diaporthaceae</taxon>
        <taxon>Diaporthe</taxon>
    </lineage>
</organism>
<protein>
    <submittedName>
        <fullName evidence="2">Uncharacterized protein</fullName>
    </submittedName>
</protein>
<feature type="region of interest" description="Disordered" evidence="1">
    <location>
        <begin position="86"/>
        <end position="108"/>
    </location>
</feature>
<name>A0A2P5HJU5_DIAHE</name>